<sequence length="194" mass="22363">MELGEKIAAERKRKGITQERLAELTNVTVRTIQRIENGNSIPRSFTVSAIAKALDTSYESLIFEAPGNAKNQGTLSEDNIHFLQLLTLSCFSFIFIPIIHFLIPMWLLKRADIKDQKTKTLSRKTIKTQVIWVAATNLLLLLCLCFNIVSAFYLDRIILINFLWPLLLMYFFNAYLLTKDFIKIKRELYTNNVG</sequence>
<dbReference type="EMBL" id="SJSK01000007">
    <property type="protein sequence ID" value="TCC87261.1"/>
    <property type="molecule type" value="Genomic_DNA"/>
</dbReference>
<accession>A0A4R0MKW7</accession>
<dbReference type="AlphaFoldDB" id="A0A4R0MKW7"/>
<keyword evidence="2" id="KW-0472">Membrane</keyword>
<feature type="transmembrane region" description="Helical" evidence="2">
    <location>
        <begin position="158"/>
        <end position="177"/>
    </location>
</feature>
<reference evidence="4 5" key="1">
    <citation type="submission" date="2019-02" db="EMBL/GenBank/DDBJ databases">
        <title>Pedobacter sp. RP-1-13 sp. nov., isolated from Arctic soil.</title>
        <authorList>
            <person name="Dahal R.H."/>
        </authorList>
    </citation>
    <scope>NUCLEOTIDE SEQUENCE [LARGE SCALE GENOMIC DNA]</scope>
    <source>
        <strain evidence="4 5">RP-1-13</strain>
    </source>
</reference>
<feature type="transmembrane region" description="Helical" evidence="2">
    <location>
        <begin position="82"/>
        <end position="108"/>
    </location>
</feature>
<dbReference type="RefSeq" id="WP_131555361.1">
    <property type="nucleotide sequence ID" value="NZ_SJSK01000007.1"/>
</dbReference>
<dbReference type="PANTHER" id="PTHR46558:SF3">
    <property type="entry name" value="TRANSCRIPTIONAL REGULATOR"/>
    <property type="match status" value="1"/>
</dbReference>
<dbReference type="OrthoDB" id="1357763at2"/>
<evidence type="ECO:0000256" key="1">
    <source>
        <dbReference type="ARBA" id="ARBA00023125"/>
    </source>
</evidence>
<keyword evidence="1" id="KW-0238">DNA-binding</keyword>
<evidence type="ECO:0000259" key="3">
    <source>
        <dbReference type="PROSITE" id="PS50943"/>
    </source>
</evidence>
<feature type="domain" description="HTH cro/C1-type" evidence="3">
    <location>
        <begin position="7"/>
        <end position="61"/>
    </location>
</feature>
<evidence type="ECO:0000313" key="4">
    <source>
        <dbReference type="EMBL" id="TCC87261.1"/>
    </source>
</evidence>
<protein>
    <submittedName>
        <fullName evidence="4">XRE family transcriptional regulator</fullName>
    </submittedName>
</protein>
<evidence type="ECO:0000256" key="2">
    <source>
        <dbReference type="SAM" id="Phobius"/>
    </source>
</evidence>
<comment type="caution">
    <text evidence="4">The sequence shown here is derived from an EMBL/GenBank/DDBJ whole genome shotgun (WGS) entry which is preliminary data.</text>
</comment>
<dbReference type="Gene3D" id="1.10.260.40">
    <property type="entry name" value="lambda repressor-like DNA-binding domains"/>
    <property type="match status" value="1"/>
</dbReference>
<dbReference type="CDD" id="cd00093">
    <property type="entry name" value="HTH_XRE"/>
    <property type="match status" value="1"/>
</dbReference>
<name>A0A4R0MKW7_9SPHI</name>
<gene>
    <name evidence="4" type="ORF">EZ428_21385</name>
</gene>
<keyword evidence="5" id="KW-1185">Reference proteome</keyword>
<dbReference type="PANTHER" id="PTHR46558">
    <property type="entry name" value="TRACRIPTIONAL REGULATORY PROTEIN-RELATED-RELATED"/>
    <property type="match status" value="1"/>
</dbReference>
<dbReference type="Pfam" id="PF01381">
    <property type="entry name" value="HTH_3"/>
    <property type="match status" value="1"/>
</dbReference>
<dbReference type="PROSITE" id="PS50943">
    <property type="entry name" value="HTH_CROC1"/>
    <property type="match status" value="1"/>
</dbReference>
<dbReference type="Proteomes" id="UP000292884">
    <property type="component" value="Unassembled WGS sequence"/>
</dbReference>
<dbReference type="SMART" id="SM00530">
    <property type="entry name" value="HTH_XRE"/>
    <property type="match status" value="1"/>
</dbReference>
<proteinExistence type="predicted"/>
<dbReference type="GO" id="GO:0003677">
    <property type="term" value="F:DNA binding"/>
    <property type="evidence" value="ECO:0007669"/>
    <property type="project" value="UniProtKB-KW"/>
</dbReference>
<feature type="transmembrane region" description="Helical" evidence="2">
    <location>
        <begin position="129"/>
        <end position="152"/>
    </location>
</feature>
<keyword evidence="2" id="KW-1133">Transmembrane helix</keyword>
<keyword evidence="2" id="KW-0812">Transmembrane</keyword>
<dbReference type="SUPFAM" id="SSF47413">
    <property type="entry name" value="lambda repressor-like DNA-binding domains"/>
    <property type="match status" value="1"/>
</dbReference>
<dbReference type="InterPro" id="IPR001387">
    <property type="entry name" value="Cro/C1-type_HTH"/>
</dbReference>
<organism evidence="4 5">
    <name type="scientific">Pedobacter frigiditerrae</name>
    <dbReference type="NCBI Taxonomy" id="2530452"/>
    <lineage>
        <taxon>Bacteria</taxon>
        <taxon>Pseudomonadati</taxon>
        <taxon>Bacteroidota</taxon>
        <taxon>Sphingobacteriia</taxon>
        <taxon>Sphingobacteriales</taxon>
        <taxon>Sphingobacteriaceae</taxon>
        <taxon>Pedobacter</taxon>
    </lineage>
</organism>
<dbReference type="InterPro" id="IPR010982">
    <property type="entry name" value="Lambda_DNA-bd_dom_sf"/>
</dbReference>
<evidence type="ECO:0000313" key="5">
    <source>
        <dbReference type="Proteomes" id="UP000292884"/>
    </source>
</evidence>